<dbReference type="EMBL" id="CM041553">
    <property type="protein sequence ID" value="KAI3353049.1"/>
    <property type="molecule type" value="Genomic_DNA"/>
</dbReference>
<sequence>MDREARLQPCSQFHSVKQGTRREVQIQEEQCGFCPGCGQWTNSLPLWRREKAYSRVPQGILWGVLKKYRYQGHRLTRRVASQLDMSRTPHTGILDMSNRHPGGHFNKLVTEPPHLSSSKVKVQEYAVEFYVPMSPAAHDRS</sequence>
<evidence type="ECO:0000313" key="2">
    <source>
        <dbReference type="Proteomes" id="UP000831701"/>
    </source>
</evidence>
<evidence type="ECO:0000313" key="1">
    <source>
        <dbReference type="EMBL" id="KAI3353049.1"/>
    </source>
</evidence>
<proteinExistence type="predicted"/>
<gene>
    <name evidence="1" type="ORF">L3Q82_019240</name>
</gene>
<protein>
    <submittedName>
        <fullName evidence="1">Uncharacterized protein</fullName>
    </submittedName>
</protein>
<keyword evidence="2" id="KW-1185">Reference proteome</keyword>
<comment type="caution">
    <text evidence="1">The sequence shown here is derived from an EMBL/GenBank/DDBJ whole genome shotgun (WGS) entry which is preliminary data.</text>
</comment>
<organism evidence="1 2">
    <name type="scientific">Scortum barcoo</name>
    <name type="common">barcoo grunter</name>
    <dbReference type="NCBI Taxonomy" id="214431"/>
    <lineage>
        <taxon>Eukaryota</taxon>
        <taxon>Metazoa</taxon>
        <taxon>Chordata</taxon>
        <taxon>Craniata</taxon>
        <taxon>Vertebrata</taxon>
        <taxon>Euteleostomi</taxon>
        <taxon>Actinopterygii</taxon>
        <taxon>Neopterygii</taxon>
        <taxon>Teleostei</taxon>
        <taxon>Neoteleostei</taxon>
        <taxon>Acanthomorphata</taxon>
        <taxon>Eupercaria</taxon>
        <taxon>Centrarchiformes</taxon>
        <taxon>Terapontoidei</taxon>
        <taxon>Terapontidae</taxon>
        <taxon>Scortum</taxon>
    </lineage>
</organism>
<dbReference type="Proteomes" id="UP000831701">
    <property type="component" value="Chromosome 23"/>
</dbReference>
<name>A0ACB8VC78_9TELE</name>
<accession>A0ACB8VC78</accession>
<reference evidence="1" key="1">
    <citation type="submission" date="2022-04" db="EMBL/GenBank/DDBJ databases">
        <title>Jade perch genome.</title>
        <authorList>
            <person name="Chao B."/>
        </authorList>
    </citation>
    <scope>NUCLEOTIDE SEQUENCE</scope>
    <source>
        <strain evidence="1">CB-2022</strain>
    </source>
</reference>